<sequence length="103" mass="12030">MEASNRIEEVPFWETQVDENGNLMFGSTSRSPYHNLTGSIDFDVLAFILLYIVYFFLLIAIFFNQLSNRWICSHPNFQLSIINETHSEHLCFPTLLKSSIMYT</sequence>
<keyword evidence="1" id="KW-0472">Membrane</keyword>
<feature type="transmembrane region" description="Helical" evidence="1">
    <location>
        <begin position="44"/>
        <end position="63"/>
    </location>
</feature>
<dbReference type="EMBL" id="BMAO01026381">
    <property type="protein sequence ID" value="GFR09311.1"/>
    <property type="molecule type" value="Genomic_DNA"/>
</dbReference>
<keyword evidence="1" id="KW-0812">Transmembrane</keyword>
<proteinExistence type="predicted"/>
<keyword evidence="3" id="KW-1185">Reference proteome</keyword>
<dbReference type="AlphaFoldDB" id="A0A8X6LFV7"/>
<gene>
    <name evidence="2" type="primary">NCL1_19673</name>
    <name evidence="2" type="ORF">TNCT_686351</name>
</gene>
<evidence type="ECO:0000313" key="3">
    <source>
        <dbReference type="Proteomes" id="UP000887116"/>
    </source>
</evidence>
<protein>
    <submittedName>
        <fullName evidence="2">Uncharacterized protein</fullName>
    </submittedName>
</protein>
<accession>A0A8X6LFV7</accession>
<dbReference type="OrthoDB" id="10334711at2759"/>
<evidence type="ECO:0000313" key="2">
    <source>
        <dbReference type="EMBL" id="GFR09311.1"/>
    </source>
</evidence>
<evidence type="ECO:0000256" key="1">
    <source>
        <dbReference type="SAM" id="Phobius"/>
    </source>
</evidence>
<reference evidence="2" key="1">
    <citation type="submission" date="2020-07" db="EMBL/GenBank/DDBJ databases">
        <title>Multicomponent nature underlies the extraordinary mechanical properties of spider dragline silk.</title>
        <authorList>
            <person name="Kono N."/>
            <person name="Nakamura H."/>
            <person name="Mori M."/>
            <person name="Yoshida Y."/>
            <person name="Ohtoshi R."/>
            <person name="Malay A.D."/>
            <person name="Moran D.A.P."/>
            <person name="Tomita M."/>
            <person name="Numata K."/>
            <person name="Arakawa K."/>
        </authorList>
    </citation>
    <scope>NUCLEOTIDE SEQUENCE</scope>
</reference>
<dbReference type="Proteomes" id="UP000887116">
    <property type="component" value="Unassembled WGS sequence"/>
</dbReference>
<comment type="caution">
    <text evidence="2">The sequence shown here is derived from an EMBL/GenBank/DDBJ whole genome shotgun (WGS) entry which is preliminary data.</text>
</comment>
<organism evidence="2 3">
    <name type="scientific">Trichonephila clavata</name>
    <name type="common">Joro spider</name>
    <name type="synonym">Nephila clavata</name>
    <dbReference type="NCBI Taxonomy" id="2740835"/>
    <lineage>
        <taxon>Eukaryota</taxon>
        <taxon>Metazoa</taxon>
        <taxon>Ecdysozoa</taxon>
        <taxon>Arthropoda</taxon>
        <taxon>Chelicerata</taxon>
        <taxon>Arachnida</taxon>
        <taxon>Araneae</taxon>
        <taxon>Araneomorphae</taxon>
        <taxon>Entelegynae</taxon>
        <taxon>Araneoidea</taxon>
        <taxon>Nephilidae</taxon>
        <taxon>Trichonephila</taxon>
    </lineage>
</organism>
<name>A0A8X6LFV7_TRICU</name>
<keyword evidence="1" id="KW-1133">Transmembrane helix</keyword>